<dbReference type="InterPro" id="IPR036162">
    <property type="entry name" value="Resolvase-like_N_sf"/>
</dbReference>
<evidence type="ECO:0000256" key="3">
    <source>
        <dbReference type="ARBA" id="ARBA00023125"/>
    </source>
</evidence>
<dbReference type="CDD" id="cd03768">
    <property type="entry name" value="SR_ResInv"/>
    <property type="match status" value="1"/>
</dbReference>
<evidence type="ECO:0000313" key="9">
    <source>
        <dbReference type="Proteomes" id="UP000255326"/>
    </source>
</evidence>
<dbReference type="InterPro" id="IPR006120">
    <property type="entry name" value="Resolvase_HTH_dom"/>
</dbReference>
<organism evidence="8 9">
    <name type="scientific">Falsibacillus pallidus</name>
    <dbReference type="NCBI Taxonomy" id="493781"/>
    <lineage>
        <taxon>Bacteria</taxon>
        <taxon>Bacillati</taxon>
        <taxon>Bacillota</taxon>
        <taxon>Bacilli</taxon>
        <taxon>Bacillales</taxon>
        <taxon>Bacillaceae</taxon>
        <taxon>Falsibacillus</taxon>
    </lineage>
</organism>
<dbReference type="GO" id="GO:0000150">
    <property type="term" value="F:DNA strand exchange activity"/>
    <property type="evidence" value="ECO:0007669"/>
    <property type="project" value="InterPro"/>
</dbReference>
<dbReference type="PANTHER" id="PTHR30461:SF2">
    <property type="entry name" value="SERINE RECOMBINASE PINE-RELATED"/>
    <property type="match status" value="1"/>
</dbReference>
<dbReference type="PROSITE" id="PS00397">
    <property type="entry name" value="RECOMBINASES_1"/>
    <property type="match status" value="1"/>
</dbReference>
<dbReference type="EMBL" id="QQAY01000003">
    <property type="protein sequence ID" value="RDI44058.1"/>
    <property type="molecule type" value="Genomic_DNA"/>
</dbReference>
<dbReference type="GO" id="GO:0015074">
    <property type="term" value="P:DNA integration"/>
    <property type="evidence" value="ECO:0007669"/>
    <property type="project" value="UniProtKB-KW"/>
</dbReference>
<evidence type="ECO:0000256" key="2">
    <source>
        <dbReference type="ARBA" id="ARBA00022908"/>
    </source>
</evidence>
<dbReference type="Proteomes" id="UP000255326">
    <property type="component" value="Unassembled WGS sequence"/>
</dbReference>
<dbReference type="InterPro" id="IPR006119">
    <property type="entry name" value="Resolv_N"/>
</dbReference>
<comment type="similarity">
    <text evidence="1">Belongs to the site-specific recombinase resolvase family.</text>
</comment>
<evidence type="ECO:0000259" key="7">
    <source>
        <dbReference type="PROSITE" id="PS51736"/>
    </source>
</evidence>
<dbReference type="PROSITE" id="PS00398">
    <property type="entry name" value="RECOMBINASES_2"/>
    <property type="match status" value="1"/>
</dbReference>
<dbReference type="InterPro" id="IPR050639">
    <property type="entry name" value="SSR_resolvase"/>
</dbReference>
<dbReference type="SUPFAM" id="SSF53041">
    <property type="entry name" value="Resolvase-like"/>
    <property type="match status" value="1"/>
</dbReference>
<keyword evidence="9" id="KW-1185">Reference proteome</keyword>
<dbReference type="AlphaFoldDB" id="A0A370GJU8"/>
<feature type="active site" description="O-(5'-phospho-DNA)-serine intermediate" evidence="5 6">
    <location>
        <position position="9"/>
    </location>
</feature>
<name>A0A370GJU8_9BACI</name>
<evidence type="ECO:0000256" key="5">
    <source>
        <dbReference type="PIRSR" id="PIRSR606118-50"/>
    </source>
</evidence>
<sequence>MKLGYARVSTDDQDMLMQIEALKAAGVKEENIYKEHLSGMKKDRPELNKLLDYAREGDEIVVFKLDRISRSLKHLEELVEEFEKRGIEFISLHEKIDTNSASGKLFFRMMGAIAEFERDIISERTKEQLAAKKKNGVKLGRPTVDTEKLEMAFALYESKRFSVAEITKKTGVSRTTLYDYLRNRPVS</sequence>
<dbReference type="PANTHER" id="PTHR30461">
    <property type="entry name" value="DNA-INVERTASE FROM LAMBDOID PROPHAGE"/>
    <property type="match status" value="1"/>
</dbReference>
<dbReference type="Gene3D" id="1.10.10.60">
    <property type="entry name" value="Homeodomain-like"/>
    <property type="match status" value="1"/>
</dbReference>
<dbReference type="Gene3D" id="3.40.50.1390">
    <property type="entry name" value="Resolvase, N-terminal catalytic domain"/>
    <property type="match status" value="1"/>
</dbReference>
<dbReference type="FunFam" id="3.40.50.1390:FF:000001">
    <property type="entry name" value="DNA recombinase"/>
    <property type="match status" value="1"/>
</dbReference>
<dbReference type="RefSeq" id="WP_114744949.1">
    <property type="nucleotide sequence ID" value="NZ_QQAY01000003.1"/>
</dbReference>
<evidence type="ECO:0000256" key="1">
    <source>
        <dbReference type="ARBA" id="ARBA00009913"/>
    </source>
</evidence>
<dbReference type="PROSITE" id="PS51736">
    <property type="entry name" value="RECOMBINASES_3"/>
    <property type="match status" value="1"/>
</dbReference>
<dbReference type="Pfam" id="PF00239">
    <property type="entry name" value="Resolvase"/>
    <property type="match status" value="1"/>
</dbReference>
<accession>A0A370GJU8</accession>
<protein>
    <submittedName>
        <fullName evidence="8">DNA invertase Pin-like site-specific DNA recombinase</fullName>
    </submittedName>
</protein>
<dbReference type="Pfam" id="PF02796">
    <property type="entry name" value="HTH_7"/>
    <property type="match status" value="1"/>
</dbReference>
<dbReference type="SMART" id="SM00857">
    <property type="entry name" value="Resolvase"/>
    <property type="match status" value="1"/>
</dbReference>
<evidence type="ECO:0000256" key="4">
    <source>
        <dbReference type="ARBA" id="ARBA00023172"/>
    </source>
</evidence>
<comment type="caution">
    <text evidence="8">The sequence shown here is derived from an EMBL/GenBank/DDBJ whole genome shotgun (WGS) entry which is preliminary data.</text>
</comment>
<evidence type="ECO:0000256" key="6">
    <source>
        <dbReference type="PROSITE-ProRule" id="PRU10137"/>
    </source>
</evidence>
<keyword evidence="2" id="KW-0229">DNA integration</keyword>
<dbReference type="OrthoDB" id="9797501at2"/>
<feature type="domain" description="Resolvase/invertase-type recombinase catalytic" evidence="7">
    <location>
        <begin position="1"/>
        <end position="136"/>
    </location>
</feature>
<gene>
    <name evidence="8" type="ORF">DFR59_103121</name>
</gene>
<reference evidence="8 9" key="1">
    <citation type="submission" date="2018-07" db="EMBL/GenBank/DDBJ databases">
        <title>Genomic Encyclopedia of Type Strains, Phase IV (KMG-IV): sequencing the most valuable type-strain genomes for metagenomic binning, comparative biology and taxonomic classification.</title>
        <authorList>
            <person name="Goeker M."/>
        </authorList>
    </citation>
    <scope>NUCLEOTIDE SEQUENCE [LARGE SCALE GENOMIC DNA]</scope>
    <source>
        <strain evidence="8 9">DSM 25281</strain>
    </source>
</reference>
<dbReference type="GO" id="GO:0003677">
    <property type="term" value="F:DNA binding"/>
    <property type="evidence" value="ECO:0007669"/>
    <property type="project" value="UniProtKB-KW"/>
</dbReference>
<evidence type="ECO:0000313" key="8">
    <source>
        <dbReference type="EMBL" id="RDI44058.1"/>
    </source>
</evidence>
<keyword evidence="4" id="KW-0233">DNA recombination</keyword>
<proteinExistence type="inferred from homology"/>
<dbReference type="InterPro" id="IPR006118">
    <property type="entry name" value="Recombinase_CS"/>
</dbReference>
<keyword evidence="3" id="KW-0238">DNA-binding</keyword>